<dbReference type="GO" id="GO:0016887">
    <property type="term" value="F:ATP hydrolysis activity"/>
    <property type="evidence" value="ECO:0007669"/>
    <property type="project" value="InterPro"/>
</dbReference>
<evidence type="ECO:0000313" key="3">
    <source>
        <dbReference type="Proteomes" id="UP000823631"/>
    </source>
</evidence>
<dbReference type="Proteomes" id="UP000823631">
    <property type="component" value="Unassembled WGS sequence"/>
</dbReference>
<dbReference type="InterPro" id="IPR027417">
    <property type="entry name" value="P-loop_NTPase"/>
</dbReference>
<reference evidence="2" key="2">
    <citation type="journal article" date="2021" name="PeerJ">
        <title>Extensive microbial diversity within the chicken gut microbiome revealed by metagenomics and culture.</title>
        <authorList>
            <person name="Gilroy R."/>
            <person name="Ravi A."/>
            <person name="Getino M."/>
            <person name="Pursley I."/>
            <person name="Horton D.L."/>
            <person name="Alikhan N.F."/>
            <person name="Baker D."/>
            <person name="Gharbi K."/>
            <person name="Hall N."/>
            <person name="Watson M."/>
            <person name="Adriaenssens E.M."/>
            <person name="Foster-Nyarko E."/>
            <person name="Jarju S."/>
            <person name="Secka A."/>
            <person name="Antonio M."/>
            <person name="Oren A."/>
            <person name="Chaudhuri R.R."/>
            <person name="La Ragione R."/>
            <person name="Hildebrand F."/>
            <person name="Pallen M.J."/>
        </authorList>
    </citation>
    <scope>NUCLEOTIDE SEQUENCE</scope>
    <source>
        <strain evidence="2">17213</strain>
    </source>
</reference>
<protein>
    <submittedName>
        <fullName evidence="2">AAA family ATPase</fullName>
    </submittedName>
</protein>
<dbReference type="InterPro" id="IPR049945">
    <property type="entry name" value="AAA_22"/>
</dbReference>
<gene>
    <name evidence="2" type="ORF">IAB19_00555</name>
</gene>
<organism evidence="2 3">
    <name type="scientific">Candidatus Avisuccinivibrio stercorigallinarum</name>
    <dbReference type="NCBI Taxonomy" id="2840704"/>
    <lineage>
        <taxon>Bacteria</taxon>
        <taxon>Pseudomonadati</taxon>
        <taxon>Pseudomonadota</taxon>
        <taxon>Gammaproteobacteria</taxon>
        <taxon>Aeromonadales</taxon>
        <taxon>Succinivibrionaceae</taxon>
        <taxon>Succinivibrionaceae incertae sedis</taxon>
        <taxon>Candidatus Avisuccinivibrio</taxon>
    </lineage>
</organism>
<proteinExistence type="predicted"/>
<dbReference type="SUPFAM" id="SSF52540">
    <property type="entry name" value="P-loop containing nucleoside triphosphate hydrolases"/>
    <property type="match status" value="1"/>
</dbReference>
<sequence>MTDEIAKFEEQLFDVFGIKARQLPFGTNICAEHIMLTDNLRSIELKLSLAVRHAQFAVLTGQPGTGKSTLLRHFASQVADPETVIIYLAESGLTPRWFYAKSLEALGLEAKFYRGDSKHIMQAKIKDLVQSGRKVCLLVDEGHLLNSECCNEVRFCLNFGSCDGSGGYDSSSLVSVILAGQPELWTRLNRAENRAITQRIDYVCQTVNLTAEETSRYIRLRLDDVGCEADVFTEDAQAGIYETSGGCMRIINKICAHAMLYSALQKKATIDRDLISQVVSQELPQY</sequence>
<accession>A0A9D9D8J0</accession>
<name>A0A9D9D8J0_9GAMM</name>
<evidence type="ECO:0000313" key="2">
    <source>
        <dbReference type="EMBL" id="MBO8414860.1"/>
    </source>
</evidence>
<dbReference type="CDD" id="cd00009">
    <property type="entry name" value="AAA"/>
    <property type="match status" value="1"/>
</dbReference>
<comment type="caution">
    <text evidence="2">The sequence shown here is derived from an EMBL/GenBank/DDBJ whole genome shotgun (WGS) entry which is preliminary data.</text>
</comment>
<dbReference type="Gene3D" id="3.40.50.300">
    <property type="entry name" value="P-loop containing nucleotide triphosphate hydrolases"/>
    <property type="match status" value="1"/>
</dbReference>
<dbReference type="EMBL" id="JADINH010000006">
    <property type="protein sequence ID" value="MBO8414860.1"/>
    <property type="molecule type" value="Genomic_DNA"/>
</dbReference>
<evidence type="ECO:0000259" key="1">
    <source>
        <dbReference type="Pfam" id="PF13401"/>
    </source>
</evidence>
<dbReference type="PANTHER" id="PTHR35894:SF1">
    <property type="entry name" value="PHOSPHORIBULOKINASE _ URIDINE KINASE FAMILY"/>
    <property type="match status" value="1"/>
</dbReference>
<dbReference type="PANTHER" id="PTHR35894">
    <property type="entry name" value="GENERAL SECRETION PATHWAY PROTEIN A-RELATED"/>
    <property type="match status" value="1"/>
</dbReference>
<reference evidence="2" key="1">
    <citation type="submission" date="2020-10" db="EMBL/GenBank/DDBJ databases">
        <authorList>
            <person name="Gilroy R."/>
        </authorList>
    </citation>
    <scope>NUCLEOTIDE SEQUENCE</scope>
    <source>
        <strain evidence="2">17213</strain>
    </source>
</reference>
<dbReference type="Pfam" id="PF13401">
    <property type="entry name" value="AAA_22"/>
    <property type="match status" value="1"/>
</dbReference>
<feature type="domain" description="ORC1/DEAH AAA+ ATPase" evidence="1">
    <location>
        <begin position="52"/>
        <end position="188"/>
    </location>
</feature>
<dbReference type="AlphaFoldDB" id="A0A9D9D8J0"/>
<dbReference type="InterPro" id="IPR052026">
    <property type="entry name" value="ExeA_AAA_ATPase_DNA-bind"/>
</dbReference>